<keyword evidence="3" id="KW-1185">Reference proteome</keyword>
<protein>
    <submittedName>
        <fullName evidence="2">Uncharacterized protein</fullName>
    </submittedName>
</protein>
<comment type="caution">
    <text evidence="2">The sequence shown here is derived from an EMBL/GenBank/DDBJ whole genome shotgun (WGS) entry which is preliminary data.</text>
</comment>
<feature type="transmembrane region" description="Helical" evidence="1">
    <location>
        <begin position="57"/>
        <end position="79"/>
    </location>
</feature>
<reference evidence="2 3" key="1">
    <citation type="submission" date="2021-02" db="EMBL/GenBank/DDBJ databases">
        <title>Variation within the Batrachochytrium salamandrivorans European outbreak.</title>
        <authorList>
            <person name="Kelly M."/>
            <person name="Pasmans F."/>
            <person name="Shea T.P."/>
            <person name="Munoz J.F."/>
            <person name="Carranza S."/>
            <person name="Cuomo C.A."/>
            <person name="Martel A."/>
        </authorList>
    </citation>
    <scope>NUCLEOTIDE SEQUENCE [LARGE SCALE GENOMIC DNA]</scope>
    <source>
        <strain evidence="2 3">AMFP18/2</strain>
    </source>
</reference>
<accession>A0ABQ8ETQ5</accession>
<keyword evidence="1" id="KW-0812">Transmembrane</keyword>
<proteinExistence type="predicted"/>
<dbReference type="Proteomes" id="UP001648503">
    <property type="component" value="Unassembled WGS sequence"/>
</dbReference>
<keyword evidence="1" id="KW-0472">Membrane</keyword>
<name>A0ABQ8ETQ5_9FUNG</name>
<dbReference type="EMBL" id="JAFCIX010000573">
    <property type="protein sequence ID" value="KAH6586464.1"/>
    <property type="molecule type" value="Genomic_DNA"/>
</dbReference>
<gene>
    <name evidence="2" type="ORF">BASA50_000419</name>
</gene>
<evidence type="ECO:0000256" key="1">
    <source>
        <dbReference type="SAM" id="Phobius"/>
    </source>
</evidence>
<evidence type="ECO:0000313" key="3">
    <source>
        <dbReference type="Proteomes" id="UP001648503"/>
    </source>
</evidence>
<organism evidence="2 3">
    <name type="scientific">Batrachochytrium salamandrivorans</name>
    <dbReference type="NCBI Taxonomy" id="1357716"/>
    <lineage>
        <taxon>Eukaryota</taxon>
        <taxon>Fungi</taxon>
        <taxon>Fungi incertae sedis</taxon>
        <taxon>Chytridiomycota</taxon>
        <taxon>Chytridiomycota incertae sedis</taxon>
        <taxon>Chytridiomycetes</taxon>
        <taxon>Rhizophydiales</taxon>
        <taxon>Rhizophydiales incertae sedis</taxon>
        <taxon>Batrachochytrium</taxon>
    </lineage>
</organism>
<keyword evidence="1" id="KW-1133">Transmembrane helix</keyword>
<evidence type="ECO:0000313" key="2">
    <source>
        <dbReference type="EMBL" id="KAH6586464.1"/>
    </source>
</evidence>
<sequence>MALNPELRPQQELQVHSFPEHVAIANPTRATRVITYRRRVLNPRAHIISQRWRAVRFISLSGVYAIRCTGLAVIAGLFIDFGDRQHVFEPIRNLYQKKRLEFLVLSEQDIIELKLRGDL</sequence>